<reference evidence="2 3" key="1">
    <citation type="submission" date="2019-06" db="EMBL/GenBank/DDBJ databases">
        <title>Genome sequence of Litorilinea aerophila BAA-2444.</title>
        <authorList>
            <person name="Maclea K.S."/>
            <person name="Maurais E.G."/>
            <person name="Iannazzi L.C."/>
        </authorList>
    </citation>
    <scope>NUCLEOTIDE SEQUENCE [LARGE SCALE GENOMIC DNA]</scope>
    <source>
        <strain evidence="2 3">ATCC BAA-2444</strain>
    </source>
</reference>
<feature type="domain" description="Beta-lactamase class A catalytic" evidence="1">
    <location>
        <begin position="291"/>
        <end position="470"/>
    </location>
</feature>
<dbReference type="EMBL" id="VIGC01000001">
    <property type="protein sequence ID" value="TQE97866.1"/>
    <property type="molecule type" value="Genomic_DNA"/>
</dbReference>
<dbReference type="GO" id="GO:0008800">
    <property type="term" value="F:beta-lactamase activity"/>
    <property type="evidence" value="ECO:0007669"/>
    <property type="project" value="InterPro"/>
</dbReference>
<dbReference type="PANTHER" id="PTHR35333:SF3">
    <property type="entry name" value="BETA-LACTAMASE-TYPE TRANSPEPTIDASE FOLD CONTAINING PROTEIN"/>
    <property type="match status" value="1"/>
</dbReference>
<dbReference type="RefSeq" id="WP_141608080.1">
    <property type="nucleotide sequence ID" value="NZ_VIGC02000001.1"/>
</dbReference>
<keyword evidence="2" id="KW-0378">Hydrolase</keyword>
<dbReference type="PANTHER" id="PTHR35333">
    <property type="entry name" value="BETA-LACTAMASE"/>
    <property type="match status" value="1"/>
</dbReference>
<comment type="caution">
    <text evidence="2">The sequence shown here is derived from an EMBL/GenBank/DDBJ whole genome shotgun (WGS) entry which is preliminary data.</text>
</comment>
<dbReference type="SUPFAM" id="SSF56601">
    <property type="entry name" value="beta-lactamase/transpeptidase-like"/>
    <property type="match status" value="1"/>
</dbReference>
<dbReference type="GO" id="GO:0030655">
    <property type="term" value="P:beta-lactam antibiotic catabolic process"/>
    <property type="evidence" value="ECO:0007669"/>
    <property type="project" value="InterPro"/>
</dbReference>
<dbReference type="InterPro" id="IPR012338">
    <property type="entry name" value="Beta-lactam/transpept-like"/>
</dbReference>
<dbReference type="Gene3D" id="3.40.710.10">
    <property type="entry name" value="DD-peptidase/beta-lactamase superfamily"/>
    <property type="match status" value="1"/>
</dbReference>
<dbReference type="OrthoDB" id="138826at2"/>
<protein>
    <submittedName>
        <fullName evidence="2">Class A beta-lactamase-related serine hydrolase</fullName>
    </submittedName>
</protein>
<proteinExistence type="predicted"/>
<gene>
    <name evidence="2" type="ORF">FKZ61_00350</name>
</gene>
<organism evidence="2 3">
    <name type="scientific">Litorilinea aerophila</name>
    <dbReference type="NCBI Taxonomy" id="1204385"/>
    <lineage>
        <taxon>Bacteria</taxon>
        <taxon>Bacillati</taxon>
        <taxon>Chloroflexota</taxon>
        <taxon>Caldilineae</taxon>
        <taxon>Caldilineales</taxon>
        <taxon>Caldilineaceae</taxon>
        <taxon>Litorilinea</taxon>
    </lineage>
</organism>
<evidence type="ECO:0000259" key="1">
    <source>
        <dbReference type="Pfam" id="PF13354"/>
    </source>
</evidence>
<dbReference type="AlphaFoldDB" id="A0A540VME5"/>
<dbReference type="Proteomes" id="UP000317371">
    <property type="component" value="Unassembled WGS sequence"/>
</dbReference>
<keyword evidence="3" id="KW-1185">Reference proteome</keyword>
<dbReference type="InterPro" id="IPR000871">
    <property type="entry name" value="Beta-lactam_class-A"/>
</dbReference>
<dbReference type="InterPro" id="IPR045155">
    <property type="entry name" value="Beta-lactam_cat"/>
</dbReference>
<accession>A0A540VME5</accession>
<sequence>MRRFITFVAVLVAVLAIFPVYTRFKVSAAPIPPGVYLGGLDLSGLKDTQEIRQHLEYVYRQPIAVYFAGERLVLRPETIDFHVDVEQMVAEASQYLEGPTFVDIAVRAALGLEQRRRDVPVRFTLNGEKLRAWLATVAADYNRGPQPARVLPPTSRWSEGGTGEADLPGGYVGTYSRDWTWIPGTPGYQLDVEASVPRVVAALTDDRTRTAELALTEIPPPAPSLADLARELDRYLSNFPGFAAVYVQDLTSGQEGAVDADVSFSGMSTLKIAIAAAVMHKLDNGIDGDDATAVQVGQWIDYALGESNNYAANMLLQFLGDGDVTTGARRFTEFMRSLGFVNTYMQSGYDAQVALPEIPTPGNQRTDWNTNPDPNLQSTPAEMGRILAAIYDCTQGRGLLLEVYPDRFTPEECLSILFYMTHDEFQEMVWAGLPRPNATWIIHKHGFAFESHSDVALVWGPAGPYVISIFLYRRGWMDWATSNGTMKVVSRITWNFFDFLQRQEARTPAPPLLLTPPSGYIKIKDYIPTVATEGQR</sequence>
<dbReference type="InParanoid" id="A0A540VME5"/>
<dbReference type="Pfam" id="PF13354">
    <property type="entry name" value="Beta-lactamase2"/>
    <property type="match status" value="1"/>
</dbReference>
<evidence type="ECO:0000313" key="2">
    <source>
        <dbReference type="EMBL" id="TQE97866.1"/>
    </source>
</evidence>
<evidence type="ECO:0000313" key="3">
    <source>
        <dbReference type="Proteomes" id="UP000317371"/>
    </source>
</evidence>
<dbReference type="GO" id="GO:0046677">
    <property type="term" value="P:response to antibiotic"/>
    <property type="evidence" value="ECO:0007669"/>
    <property type="project" value="InterPro"/>
</dbReference>
<name>A0A540VME5_9CHLR</name>